<dbReference type="AlphaFoldDB" id="S7VDH2"/>
<name>S7VDH2_DESML</name>
<organism evidence="1 2">
    <name type="scientific">Desulfococcus multivorans DSM 2059</name>
    <dbReference type="NCBI Taxonomy" id="1121405"/>
    <lineage>
        <taxon>Bacteria</taxon>
        <taxon>Pseudomonadati</taxon>
        <taxon>Thermodesulfobacteriota</taxon>
        <taxon>Desulfobacteria</taxon>
        <taxon>Desulfobacterales</taxon>
        <taxon>Desulfococcaceae</taxon>
        <taxon>Desulfococcus</taxon>
    </lineage>
</organism>
<protein>
    <submittedName>
        <fullName evidence="1">Uncharacterized protein</fullName>
    </submittedName>
</protein>
<keyword evidence="2" id="KW-1185">Reference proteome</keyword>
<dbReference type="EMBL" id="ATHJ01000065">
    <property type="protein sequence ID" value="EPR42518.1"/>
    <property type="molecule type" value="Genomic_DNA"/>
</dbReference>
<evidence type="ECO:0000313" key="2">
    <source>
        <dbReference type="Proteomes" id="UP000014977"/>
    </source>
</evidence>
<evidence type="ECO:0000313" key="1">
    <source>
        <dbReference type="EMBL" id="EPR42518.1"/>
    </source>
</evidence>
<dbReference type="Proteomes" id="UP000014977">
    <property type="component" value="Unassembled WGS sequence"/>
</dbReference>
<dbReference type="RefSeq" id="WP_020876028.1">
    <property type="nucleotide sequence ID" value="NZ_ATHJ01000065.1"/>
</dbReference>
<accession>S7VDH2</accession>
<gene>
    <name evidence="1" type="ORF">dsmv_1644</name>
</gene>
<reference evidence="1 2" key="1">
    <citation type="journal article" date="2013" name="Genome Announc.">
        <title>Draft genome sequences for three mercury-methylating, sulfate-reducing bacteria.</title>
        <authorList>
            <person name="Brown S.D."/>
            <person name="Hurt R.A.Jr."/>
            <person name="Gilmour C.C."/>
            <person name="Elias D.A."/>
        </authorList>
    </citation>
    <scope>NUCLEOTIDE SEQUENCE [LARGE SCALE GENOMIC DNA]</scope>
    <source>
        <strain evidence="1 2">DSM 2059</strain>
    </source>
</reference>
<sequence length="95" mass="10719">MTDEKQFQFKFFLPNARLLSDSEIKKLSANNITSAGADEKNGLWLEITCPDRSCLDADGRIVIPTQESKKKDKGFFLELFCPEDSCEIVESTDLP</sequence>
<comment type="caution">
    <text evidence="1">The sequence shown here is derived from an EMBL/GenBank/DDBJ whole genome shotgun (WGS) entry which is preliminary data.</text>
</comment>
<proteinExistence type="predicted"/>
<dbReference type="OrthoDB" id="5422677at2"/>